<reference evidence="1" key="1">
    <citation type="submission" date="2023-11" db="EMBL/GenBank/DDBJ databases">
        <authorList>
            <person name="De Vega J J."/>
            <person name="De Vega J J."/>
        </authorList>
    </citation>
    <scope>NUCLEOTIDE SEQUENCE</scope>
</reference>
<dbReference type="EMBL" id="CAVNYO010000166">
    <property type="protein sequence ID" value="CAK5270376.1"/>
    <property type="molecule type" value="Genomic_DNA"/>
</dbReference>
<gene>
    <name evidence="1" type="ORF">MYCIT1_LOCUS14736</name>
</gene>
<dbReference type="Proteomes" id="UP001295794">
    <property type="component" value="Unassembled WGS sequence"/>
</dbReference>
<evidence type="ECO:0000313" key="2">
    <source>
        <dbReference type="Proteomes" id="UP001295794"/>
    </source>
</evidence>
<proteinExistence type="predicted"/>
<keyword evidence="2" id="KW-1185">Reference proteome</keyword>
<sequence length="104" mass="10895">YGASDMVGGAERAASVGEGGSSANHIDTNALLMLCVVSGPRQPLTLSATSLGISRIIAMGSEGGLVRKYHAEIFIRRAGLSELYESCSSIFSLTRVFIPEHAPL</sequence>
<dbReference type="AlphaFoldDB" id="A0AAD2H7U8"/>
<accession>A0AAD2H7U8</accession>
<protein>
    <submittedName>
        <fullName evidence="1">Uncharacterized protein</fullName>
    </submittedName>
</protein>
<name>A0AAD2H7U8_9AGAR</name>
<organism evidence="1 2">
    <name type="scientific">Mycena citricolor</name>
    <dbReference type="NCBI Taxonomy" id="2018698"/>
    <lineage>
        <taxon>Eukaryota</taxon>
        <taxon>Fungi</taxon>
        <taxon>Dikarya</taxon>
        <taxon>Basidiomycota</taxon>
        <taxon>Agaricomycotina</taxon>
        <taxon>Agaricomycetes</taxon>
        <taxon>Agaricomycetidae</taxon>
        <taxon>Agaricales</taxon>
        <taxon>Marasmiineae</taxon>
        <taxon>Mycenaceae</taxon>
        <taxon>Mycena</taxon>
    </lineage>
</organism>
<evidence type="ECO:0000313" key="1">
    <source>
        <dbReference type="EMBL" id="CAK5270376.1"/>
    </source>
</evidence>
<feature type="non-terminal residue" evidence="1">
    <location>
        <position position="1"/>
    </location>
</feature>
<comment type="caution">
    <text evidence="1">The sequence shown here is derived from an EMBL/GenBank/DDBJ whole genome shotgun (WGS) entry which is preliminary data.</text>
</comment>